<evidence type="ECO:0000256" key="6">
    <source>
        <dbReference type="ARBA" id="ARBA00023136"/>
    </source>
</evidence>
<gene>
    <name evidence="7" type="ORF">Pcinc_037056</name>
</gene>
<evidence type="ECO:0000313" key="8">
    <source>
        <dbReference type="Proteomes" id="UP001286313"/>
    </source>
</evidence>
<keyword evidence="4" id="KW-0735">Signal-anchor</keyword>
<dbReference type="InterPro" id="IPR000402">
    <property type="entry name" value="Na/K_ATPase_sub_beta"/>
</dbReference>
<sequence length="286" mass="33591">MDSLIFTPYHNHINFTTVHHTRLLYPTHLHYTPHIFTFHYTYSSLRIIGYQRPYYTGKDTLLKHAGVTVCPRADSYQNKVYTYSYDPNVLTTSEKYVREIDEFLKPYENQDPSKYRNCYDDTDDESDERPCRFDPFTVLNKTTCSRDNRWGYSTTSPCFIVRVNKVVGFIPGPFPNSHEFIKNETKVSKQQLDQILVTGCYYGKEHGDDVLEISRPVIKNAGIINRRFFPYTNQPGYLSPFMMSRIVSAELYAVEMSCLVMATNIPWFEEDYPVGIYPMKINFLWI</sequence>
<evidence type="ECO:0000256" key="2">
    <source>
        <dbReference type="ARBA" id="ARBA00005876"/>
    </source>
</evidence>
<dbReference type="PANTHER" id="PTHR11523">
    <property type="entry name" value="SODIUM/POTASSIUM-DEPENDENT ATPASE BETA SUBUNIT"/>
    <property type="match status" value="1"/>
</dbReference>
<comment type="caution">
    <text evidence="7">The sequence shown here is derived from an EMBL/GenBank/DDBJ whole genome shotgun (WGS) entry which is preliminary data.</text>
</comment>
<dbReference type="Gene3D" id="2.60.40.1660">
    <property type="entry name" value="Na, k-atpase alpha subunit"/>
    <property type="match status" value="1"/>
</dbReference>
<organism evidence="7 8">
    <name type="scientific">Petrolisthes cinctipes</name>
    <name type="common">Flat porcelain crab</name>
    <dbReference type="NCBI Taxonomy" id="88211"/>
    <lineage>
        <taxon>Eukaryota</taxon>
        <taxon>Metazoa</taxon>
        <taxon>Ecdysozoa</taxon>
        <taxon>Arthropoda</taxon>
        <taxon>Crustacea</taxon>
        <taxon>Multicrustacea</taxon>
        <taxon>Malacostraca</taxon>
        <taxon>Eumalacostraca</taxon>
        <taxon>Eucarida</taxon>
        <taxon>Decapoda</taxon>
        <taxon>Pleocyemata</taxon>
        <taxon>Anomura</taxon>
        <taxon>Galatheoidea</taxon>
        <taxon>Porcellanidae</taxon>
        <taxon>Petrolisthes</taxon>
    </lineage>
</organism>
<evidence type="ECO:0000256" key="1">
    <source>
        <dbReference type="ARBA" id="ARBA00004606"/>
    </source>
</evidence>
<evidence type="ECO:0008006" key="9">
    <source>
        <dbReference type="Google" id="ProtNLM"/>
    </source>
</evidence>
<dbReference type="GO" id="GO:0036376">
    <property type="term" value="P:sodium ion export across plasma membrane"/>
    <property type="evidence" value="ECO:0007669"/>
    <property type="project" value="TreeGrafter"/>
</dbReference>
<evidence type="ECO:0000256" key="3">
    <source>
        <dbReference type="ARBA" id="ARBA00022692"/>
    </source>
</evidence>
<protein>
    <recommendedName>
        <fullName evidence="9">Sodium/potassium-transporting ATPase subunit beta</fullName>
    </recommendedName>
</protein>
<evidence type="ECO:0000256" key="4">
    <source>
        <dbReference type="ARBA" id="ARBA00022968"/>
    </source>
</evidence>
<comment type="subcellular location">
    <subcellularLocation>
        <location evidence="1">Membrane</location>
        <topology evidence="1">Single-pass type II membrane protein</topology>
    </subcellularLocation>
</comment>
<dbReference type="EMBL" id="JAWQEG010005826">
    <property type="protein sequence ID" value="KAK3856636.1"/>
    <property type="molecule type" value="Genomic_DNA"/>
</dbReference>
<reference evidence="7" key="1">
    <citation type="submission" date="2023-10" db="EMBL/GenBank/DDBJ databases">
        <title>Genome assemblies of two species of porcelain crab, Petrolisthes cinctipes and Petrolisthes manimaculis (Anomura: Porcellanidae).</title>
        <authorList>
            <person name="Angst P."/>
        </authorList>
    </citation>
    <scope>NUCLEOTIDE SEQUENCE</scope>
    <source>
        <strain evidence="7">PB745_01</strain>
        <tissue evidence="7">Gill</tissue>
    </source>
</reference>
<dbReference type="Pfam" id="PF00287">
    <property type="entry name" value="Na_K-ATPase"/>
    <property type="match status" value="1"/>
</dbReference>
<dbReference type="AlphaFoldDB" id="A0AAE1BTJ6"/>
<dbReference type="GO" id="GO:0030007">
    <property type="term" value="P:intracellular potassium ion homeostasis"/>
    <property type="evidence" value="ECO:0007669"/>
    <property type="project" value="TreeGrafter"/>
</dbReference>
<dbReference type="GO" id="GO:1990573">
    <property type="term" value="P:potassium ion import across plasma membrane"/>
    <property type="evidence" value="ECO:0007669"/>
    <property type="project" value="TreeGrafter"/>
</dbReference>
<proteinExistence type="inferred from homology"/>
<keyword evidence="8" id="KW-1185">Reference proteome</keyword>
<name>A0AAE1BTJ6_PETCI</name>
<keyword evidence="6" id="KW-0472">Membrane</keyword>
<accession>A0AAE1BTJ6</accession>
<evidence type="ECO:0000256" key="5">
    <source>
        <dbReference type="ARBA" id="ARBA00022989"/>
    </source>
</evidence>
<comment type="similarity">
    <text evidence="2">Belongs to the X(+)/potassium ATPases subunit beta family.</text>
</comment>
<keyword evidence="3" id="KW-0812">Transmembrane</keyword>
<keyword evidence="5" id="KW-1133">Transmembrane helix</keyword>
<dbReference type="GO" id="GO:0006883">
    <property type="term" value="P:intracellular sodium ion homeostasis"/>
    <property type="evidence" value="ECO:0007669"/>
    <property type="project" value="TreeGrafter"/>
</dbReference>
<dbReference type="GO" id="GO:0001671">
    <property type="term" value="F:ATPase activator activity"/>
    <property type="evidence" value="ECO:0007669"/>
    <property type="project" value="TreeGrafter"/>
</dbReference>
<dbReference type="Proteomes" id="UP001286313">
    <property type="component" value="Unassembled WGS sequence"/>
</dbReference>
<dbReference type="InterPro" id="IPR038702">
    <property type="entry name" value="Na/K_ATPase_sub_beta_sf"/>
</dbReference>
<dbReference type="PANTHER" id="PTHR11523:SF28">
    <property type="entry name" value="NA_K-ATPASE BETA SUBUNIT ISOFORM 4-RELATED"/>
    <property type="match status" value="1"/>
</dbReference>
<dbReference type="GO" id="GO:0005890">
    <property type="term" value="C:sodium:potassium-exchanging ATPase complex"/>
    <property type="evidence" value="ECO:0007669"/>
    <property type="project" value="InterPro"/>
</dbReference>
<evidence type="ECO:0000313" key="7">
    <source>
        <dbReference type="EMBL" id="KAK3856636.1"/>
    </source>
</evidence>